<protein>
    <submittedName>
        <fullName evidence="2">5596_t:CDS:1</fullName>
    </submittedName>
</protein>
<feature type="region of interest" description="Disordered" evidence="1">
    <location>
        <begin position="43"/>
        <end position="71"/>
    </location>
</feature>
<name>A0A9N9JIP8_9GLOM</name>
<feature type="non-terminal residue" evidence="2">
    <location>
        <position position="293"/>
    </location>
</feature>
<evidence type="ECO:0000313" key="3">
    <source>
        <dbReference type="Proteomes" id="UP000789759"/>
    </source>
</evidence>
<accession>A0A9N9JIP8</accession>
<organism evidence="2 3">
    <name type="scientific">Cetraspora pellucida</name>
    <dbReference type="NCBI Taxonomy" id="1433469"/>
    <lineage>
        <taxon>Eukaryota</taxon>
        <taxon>Fungi</taxon>
        <taxon>Fungi incertae sedis</taxon>
        <taxon>Mucoromycota</taxon>
        <taxon>Glomeromycotina</taxon>
        <taxon>Glomeromycetes</taxon>
        <taxon>Diversisporales</taxon>
        <taxon>Gigasporaceae</taxon>
        <taxon>Cetraspora</taxon>
    </lineage>
</organism>
<dbReference type="Proteomes" id="UP000789759">
    <property type="component" value="Unassembled WGS sequence"/>
</dbReference>
<sequence>SKGMSSTFALASSLSPLETLETCAYDDDEYVPLLTFCQHSLDNQESENEDEDESTLETDTRDVCKKSPMPPHWASIRLPSHLDGSLRQIGIGACGTIRKTASSFLKELKIDKGVKLNWDVCSGVVINDTLAVLWQDNGPVTMLTMIHRLVGEEWEVERKRRRPRETSSNAIKVRMIFGSELKKKLKILKIIDDYNHNMNGVDVSDQLRHCDYQRIPNRQNFRIEAGAQRLAKDELDVDRKTPHQSNLWCVLEKHLIQDHLSVKGLPEETGAWLLSYKIFEIILAFIFIAGLPE</sequence>
<dbReference type="AlphaFoldDB" id="A0A9N9JIP8"/>
<comment type="caution">
    <text evidence="2">The sequence shown here is derived from an EMBL/GenBank/DDBJ whole genome shotgun (WGS) entry which is preliminary data.</text>
</comment>
<proteinExistence type="predicted"/>
<evidence type="ECO:0000313" key="2">
    <source>
        <dbReference type="EMBL" id="CAG8783623.1"/>
    </source>
</evidence>
<dbReference type="OrthoDB" id="2400393at2759"/>
<reference evidence="2" key="1">
    <citation type="submission" date="2021-06" db="EMBL/GenBank/DDBJ databases">
        <authorList>
            <person name="Kallberg Y."/>
            <person name="Tangrot J."/>
            <person name="Rosling A."/>
        </authorList>
    </citation>
    <scope>NUCLEOTIDE SEQUENCE</scope>
    <source>
        <strain evidence="2">FL966</strain>
    </source>
</reference>
<keyword evidence="3" id="KW-1185">Reference proteome</keyword>
<dbReference type="EMBL" id="CAJVQA010024766">
    <property type="protein sequence ID" value="CAG8783623.1"/>
    <property type="molecule type" value="Genomic_DNA"/>
</dbReference>
<evidence type="ECO:0000256" key="1">
    <source>
        <dbReference type="SAM" id="MobiDB-lite"/>
    </source>
</evidence>
<feature type="compositionally biased region" description="Acidic residues" evidence="1">
    <location>
        <begin position="44"/>
        <end position="56"/>
    </location>
</feature>
<gene>
    <name evidence="2" type="ORF">CPELLU_LOCUS16539</name>
</gene>